<evidence type="ECO:0000259" key="5">
    <source>
        <dbReference type="Pfam" id="PF26181"/>
    </source>
</evidence>
<dbReference type="Pfam" id="PF25354">
    <property type="entry name" value="Ig_NUP210_16th"/>
    <property type="match status" value="1"/>
</dbReference>
<sequence length="879" mass="97756">MLKSSAIQVDYPPFITLDDKNSPIYSLRLYLVQDAVISPNYIKIFNHPGNKVTVSVEQGSGFFELAMNSNDIVTAHYSETDRTIEVTPIKSGEVTVQVIDLCLVSRPTYLVVNVISVGIIRIEMVDKVEIRKCINAIVRLYDENDNLMDLSDNNIINLRPYLKDNIANIYLSDKNPDQPWGFGETHYTITGVEVGDTKLLFLAKGNEDIYSAPVNLQVFEPLSLSPKNGSIIINSNVQIVSKGGPSSDVKLVFETTSKALKVSEQGVITGKYLGPAVVFGRAVGVHPFTGQSIIYAEDHVDIQVVKLTGVKILAPLTRFKLGVIVPFWAWGIPNISPMILGAFEDPPIMFKWDVDDKLMLDLSGIFHPIGVFKKKLHRIAIKVQGIQVGKTKLFVHANVPGVTCNVKNLDSVTLSAWIEVEVIPEFILTKPKSFPATPLLIAPFSELQLNTNLHEIIDTEISYVLLEDRFLSTQSELDYFLNTNETLVSISRTGLLKSYGILGQTWLVVTGIDKLGLKQRLSVVVEVKAIHYMNLVVNANWRIHSDSPLRTVPLGTEFVLRATFHDDMGNTFNAGPKDLHLRTSRCDLIKIEKSNEDAAVIIQTKQAGSTVIKGWAEGIQQTADYLKVQAEQSVRPIFDSLTSGDIICLWTPVVNEYNMPGTWKSNDDSLMYINPALDIGFVGKKEGVVVLTHSLLKGAPIYIQIHVVSEIEFLESPRTVLTNAELDTVIRIPLVLQNEKTVGIKINNLIQGWRCRTDVRKLVRPTGFKCFIEFSNSSLPIKINELFNVTTSWVPDTGQYACKIINLGVSGPDISMLRTDVIMWATTEDSDKSSKKITIKFLPGVYLPNEIILDGSLVGKILNNWITRSFRTSRSSRSG</sequence>
<dbReference type="InterPro" id="IPR055095">
    <property type="entry name" value="NUP210_Ig_C"/>
</dbReference>
<keyword evidence="7" id="KW-1185">Reference proteome</keyword>
<evidence type="ECO:0000259" key="4">
    <source>
        <dbReference type="Pfam" id="PF25354"/>
    </source>
</evidence>
<dbReference type="Proteomes" id="UP001153709">
    <property type="component" value="Chromosome 4"/>
</dbReference>
<dbReference type="Pfam" id="PF26181">
    <property type="entry name" value="Ig_NUP210_13th"/>
    <property type="match status" value="1"/>
</dbReference>
<dbReference type="Pfam" id="PF24902">
    <property type="entry name" value="Ig_NUP210_9th"/>
    <property type="match status" value="1"/>
</dbReference>
<evidence type="ECO:0000259" key="2">
    <source>
        <dbReference type="Pfam" id="PF22959"/>
    </source>
</evidence>
<dbReference type="Pfam" id="PF22959">
    <property type="entry name" value="Ig_NUP210_15th"/>
    <property type="match status" value="1"/>
</dbReference>
<dbReference type="InterPro" id="IPR058779">
    <property type="entry name" value="Ig_NUP210_13th"/>
</dbReference>
<dbReference type="InterPro" id="IPR057586">
    <property type="entry name" value="Ig_NUP210_16th"/>
</dbReference>
<feature type="domain" description="NUP210 Ig-like" evidence="4">
    <location>
        <begin position="640"/>
        <end position="695"/>
    </location>
</feature>
<reference evidence="6" key="1">
    <citation type="submission" date="2022-01" db="EMBL/GenBank/DDBJ databases">
        <authorList>
            <person name="King R."/>
        </authorList>
    </citation>
    <scope>NUCLEOTIDE SEQUENCE</scope>
</reference>
<accession>A0A9N9T1S8</accession>
<protein>
    <submittedName>
        <fullName evidence="6">Uncharacterized protein</fullName>
    </submittedName>
</protein>
<proteinExistence type="predicted"/>
<feature type="domain" description="NUP210 Ig-like" evidence="2">
    <location>
        <begin position="530"/>
        <end position="629"/>
    </location>
</feature>
<dbReference type="GO" id="GO:0005643">
    <property type="term" value="C:nuclear pore"/>
    <property type="evidence" value="ECO:0007669"/>
    <property type="project" value="TreeGrafter"/>
</dbReference>
<dbReference type="OrthoDB" id="361283at2759"/>
<dbReference type="Pfam" id="PF22957">
    <property type="entry name" value="NUP210_Ig"/>
    <property type="match status" value="1"/>
</dbReference>
<dbReference type="PANTHER" id="PTHR23019">
    <property type="entry name" value="NUCLEAR PORE MEMBRANE GLYCOPROTEIN GP210-RELATED"/>
    <property type="match status" value="1"/>
</dbReference>
<dbReference type="EMBL" id="OU898279">
    <property type="protein sequence ID" value="CAG9832673.1"/>
    <property type="molecule type" value="Genomic_DNA"/>
</dbReference>
<evidence type="ECO:0000259" key="3">
    <source>
        <dbReference type="Pfam" id="PF24902"/>
    </source>
</evidence>
<dbReference type="InterPro" id="IPR055094">
    <property type="entry name" value="NUP210_Ig15"/>
</dbReference>
<dbReference type="InterPro" id="IPR056899">
    <property type="entry name" value="Ig_NUP210_9th"/>
</dbReference>
<evidence type="ECO:0000259" key="1">
    <source>
        <dbReference type="Pfam" id="PF22957"/>
    </source>
</evidence>
<evidence type="ECO:0000313" key="6">
    <source>
        <dbReference type="EMBL" id="CAG9832673.1"/>
    </source>
</evidence>
<feature type="domain" description="NUP210 Ig-like" evidence="5">
    <location>
        <begin position="306"/>
        <end position="422"/>
    </location>
</feature>
<dbReference type="InterPro" id="IPR045197">
    <property type="entry name" value="NUP210-like"/>
</dbReference>
<feature type="domain" description="NUP210 C-terminal Ig-like" evidence="1">
    <location>
        <begin position="709"/>
        <end position="846"/>
    </location>
</feature>
<evidence type="ECO:0000313" key="7">
    <source>
        <dbReference type="Proteomes" id="UP001153709"/>
    </source>
</evidence>
<dbReference type="PANTHER" id="PTHR23019:SF0">
    <property type="entry name" value="NUCLEAR PORE MEMBRANE GLYCOPROTEIN 210"/>
    <property type="match status" value="1"/>
</dbReference>
<dbReference type="AlphaFoldDB" id="A0A9N9T1S8"/>
<name>A0A9N9T1S8_DIABA</name>
<feature type="domain" description="NUP210 Ig-like" evidence="3">
    <location>
        <begin position="37"/>
        <end position="111"/>
    </location>
</feature>
<gene>
    <name evidence="6" type="ORF">DIABBA_LOCUS6129</name>
</gene>
<organism evidence="6 7">
    <name type="scientific">Diabrotica balteata</name>
    <name type="common">Banded cucumber beetle</name>
    <dbReference type="NCBI Taxonomy" id="107213"/>
    <lineage>
        <taxon>Eukaryota</taxon>
        <taxon>Metazoa</taxon>
        <taxon>Ecdysozoa</taxon>
        <taxon>Arthropoda</taxon>
        <taxon>Hexapoda</taxon>
        <taxon>Insecta</taxon>
        <taxon>Pterygota</taxon>
        <taxon>Neoptera</taxon>
        <taxon>Endopterygota</taxon>
        <taxon>Coleoptera</taxon>
        <taxon>Polyphaga</taxon>
        <taxon>Cucujiformia</taxon>
        <taxon>Chrysomeloidea</taxon>
        <taxon>Chrysomelidae</taxon>
        <taxon>Galerucinae</taxon>
        <taxon>Diabroticina</taxon>
        <taxon>Diabroticites</taxon>
        <taxon>Diabrotica</taxon>
    </lineage>
</organism>